<evidence type="ECO:0000313" key="2">
    <source>
        <dbReference type="EMBL" id="AWX99541.1"/>
    </source>
</evidence>
<sequence>MLPTQSEAKRKEQQEIEEQVKTYLAKGRSIHYVDGAGYKGKAPNIKDFSINGKGSNGVRKKPSLSK</sequence>
<evidence type="ECO:0000313" key="3">
    <source>
        <dbReference type="Proteomes" id="UP000249898"/>
    </source>
</evidence>
<name>A0A2Z4PPU9_9GAMM</name>
<organism evidence="2 3">
    <name type="scientific">Marinomonas primoryensis</name>
    <dbReference type="NCBI Taxonomy" id="178399"/>
    <lineage>
        <taxon>Bacteria</taxon>
        <taxon>Pseudomonadati</taxon>
        <taxon>Pseudomonadota</taxon>
        <taxon>Gammaproteobacteria</taxon>
        <taxon>Oceanospirillales</taxon>
        <taxon>Oceanospirillaceae</taxon>
        <taxon>Marinomonas</taxon>
    </lineage>
</organism>
<proteinExistence type="predicted"/>
<dbReference type="EMBL" id="CP016181">
    <property type="protein sequence ID" value="AWX99541.1"/>
    <property type="molecule type" value="Genomic_DNA"/>
</dbReference>
<dbReference type="AlphaFoldDB" id="A0A2Z4PPU9"/>
<dbReference type="Proteomes" id="UP000249898">
    <property type="component" value="Chromosome"/>
</dbReference>
<evidence type="ECO:0000256" key="1">
    <source>
        <dbReference type="SAM" id="MobiDB-lite"/>
    </source>
</evidence>
<dbReference type="RefSeq" id="WP_112136366.1">
    <property type="nucleotide sequence ID" value="NZ_CP016181.1"/>
</dbReference>
<feature type="region of interest" description="Disordered" evidence="1">
    <location>
        <begin position="40"/>
        <end position="66"/>
    </location>
</feature>
<gene>
    <name evidence="2" type="ORF">A8139_05680</name>
</gene>
<accession>A0A2Z4PPU9</accession>
<reference evidence="2 3" key="1">
    <citation type="submission" date="2016-06" db="EMBL/GenBank/DDBJ databases">
        <title>The sequenced genome of the ice-adhering bacterium Marinomonas primoryensis, from Antarctica.</title>
        <authorList>
            <person name="Graham L."/>
            <person name="Vance T.D.R."/>
            <person name="Davies P.L."/>
        </authorList>
    </citation>
    <scope>NUCLEOTIDE SEQUENCE [LARGE SCALE GENOMIC DNA]</scope>
    <source>
        <strain evidence="2 3">AceL</strain>
    </source>
</reference>
<protein>
    <submittedName>
        <fullName evidence="2">Uncharacterized protein</fullName>
    </submittedName>
</protein>